<evidence type="ECO:0000256" key="9">
    <source>
        <dbReference type="ARBA" id="ARBA00023004"/>
    </source>
</evidence>
<proteinExistence type="inferred from homology"/>
<gene>
    <name evidence="14" type="ORF">CASFOL_007337</name>
</gene>
<comment type="cofactor">
    <cofactor evidence="12">
        <name>heme</name>
        <dbReference type="ChEBI" id="CHEBI:30413"/>
    </cofactor>
</comment>
<sequence>MVVISSRQAARQVLKNQDPACADRPQSIGLKIMWYNYANIAFSPYNEYWRQMRKICILELLSAKNVRSFGPIRQDEASRLLKSLRPGEAVDLTDKINTFISAVTCRATFGKVVRDREALLAMLKKAVVMAGGFDLADFFPSSKLLYVLSWNRYKLLKMRRKVDEILDGIVDEYKSKQSGDRLLGDEDILDVLLRMQKNKELEFPITNDTIKAVIFDMFSAGTETSSTLLDWTMAELMRNPVVMAKAQAEIREAFNGKKTIEESDIQALKYLKLVIKETLRLHPPSPLLLRACRDECKVDGYSIPLKSKVLVNIWAMGRDPEYWPEPEIFRPERFENNVVDFLGNHFEYIPFGSGKRICPGIGFAFANVELPLALLLYHFDWEMPKGMKAPDDIDMTEVAGISSLRKDHLFLVPIAYECSLKTSILQK</sequence>
<evidence type="ECO:0000256" key="2">
    <source>
        <dbReference type="ARBA" id="ARBA00010617"/>
    </source>
</evidence>
<evidence type="ECO:0000256" key="6">
    <source>
        <dbReference type="ARBA" id="ARBA00022968"/>
    </source>
</evidence>
<evidence type="ECO:0000256" key="7">
    <source>
        <dbReference type="ARBA" id="ARBA00022989"/>
    </source>
</evidence>
<evidence type="ECO:0000256" key="12">
    <source>
        <dbReference type="PIRSR" id="PIRSR602401-1"/>
    </source>
</evidence>
<keyword evidence="6" id="KW-0735">Signal-anchor</keyword>
<dbReference type="InterPro" id="IPR001128">
    <property type="entry name" value="Cyt_P450"/>
</dbReference>
<evidence type="ECO:0000256" key="1">
    <source>
        <dbReference type="ARBA" id="ARBA00004606"/>
    </source>
</evidence>
<dbReference type="GO" id="GO:0046872">
    <property type="term" value="F:metal ion binding"/>
    <property type="evidence" value="ECO:0007669"/>
    <property type="project" value="UniProtKB-KW"/>
</dbReference>
<keyword evidence="3 12" id="KW-0349">Heme</keyword>
<dbReference type="Pfam" id="PF00067">
    <property type="entry name" value="p450"/>
    <property type="match status" value="1"/>
</dbReference>
<evidence type="ECO:0000256" key="11">
    <source>
        <dbReference type="ARBA" id="ARBA00023136"/>
    </source>
</evidence>
<comment type="caution">
    <text evidence="14">The sequence shown here is derived from an EMBL/GenBank/DDBJ whole genome shotgun (WGS) entry which is preliminary data.</text>
</comment>
<evidence type="ECO:0008006" key="16">
    <source>
        <dbReference type="Google" id="ProtNLM"/>
    </source>
</evidence>
<evidence type="ECO:0000256" key="13">
    <source>
        <dbReference type="RuleBase" id="RU000461"/>
    </source>
</evidence>
<reference evidence="15" key="1">
    <citation type="journal article" date="2024" name="IScience">
        <title>Strigolactones Initiate the Formation of Haustorium-like Structures in Castilleja.</title>
        <authorList>
            <person name="Buerger M."/>
            <person name="Peterson D."/>
            <person name="Chory J."/>
        </authorList>
    </citation>
    <scope>NUCLEOTIDE SEQUENCE [LARGE SCALE GENOMIC DNA]</scope>
</reference>
<dbReference type="PRINTS" id="PR00385">
    <property type="entry name" value="P450"/>
</dbReference>
<keyword evidence="4" id="KW-0812">Transmembrane</keyword>
<keyword evidence="10 13" id="KW-0503">Monooxygenase</keyword>
<dbReference type="InterPro" id="IPR002401">
    <property type="entry name" value="Cyt_P450_E_grp-I"/>
</dbReference>
<name>A0ABD3ECS8_9LAMI</name>
<keyword evidence="8 13" id="KW-0560">Oxidoreductase</keyword>
<dbReference type="GO" id="GO:0004497">
    <property type="term" value="F:monooxygenase activity"/>
    <property type="evidence" value="ECO:0007669"/>
    <property type="project" value="UniProtKB-KW"/>
</dbReference>
<dbReference type="Proteomes" id="UP001632038">
    <property type="component" value="Unassembled WGS sequence"/>
</dbReference>
<keyword evidence="9 12" id="KW-0408">Iron</keyword>
<keyword evidence="15" id="KW-1185">Reference proteome</keyword>
<keyword evidence="5 12" id="KW-0479">Metal-binding</keyword>
<feature type="binding site" description="axial binding residue" evidence="12">
    <location>
        <position position="358"/>
    </location>
    <ligand>
        <name>heme</name>
        <dbReference type="ChEBI" id="CHEBI:30413"/>
    </ligand>
    <ligandPart>
        <name>Fe</name>
        <dbReference type="ChEBI" id="CHEBI:18248"/>
    </ligandPart>
</feature>
<comment type="similarity">
    <text evidence="2 13">Belongs to the cytochrome P450 family.</text>
</comment>
<comment type="subcellular location">
    <subcellularLocation>
        <location evidence="1">Membrane</location>
        <topology evidence="1">Single-pass type II membrane protein</topology>
    </subcellularLocation>
</comment>
<dbReference type="PRINTS" id="PR00463">
    <property type="entry name" value="EP450I"/>
</dbReference>
<dbReference type="SUPFAM" id="SSF48264">
    <property type="entry name" value="Cytochrome P450"/>
    <property type="match status" value="1"/>
</dbReference>
<dbReference type="EMBL" id="JAVIJP010000007">
    <property type="protein sequence ID" value="KAL3650934.1"/>
    <property type="molecule type" value="Genomic_DNA"/>
</dbReference>
<evidence type="ECO:0000313" key="15">
    <source>
        <dbReference type="Proteomes" id="UP001632038"/>
    </source>
</evidence>
<dbReference type="PANTHER" id="PTHR47953">
    <property type="entry name" value="OS08G0105600 PROTEIN"/>
    <property type="match status" value="1"/>
</dbReference>
<accession>A0ABD3ECS8</accession>
<dbReference type="PROSITE" id="PS00086">
    <property type="entry name" value="CYTOCHROME_P450"/>
    <property type="match status" value="1"/>
</dbReference>
<dbReference type="FunFam" id="1.10.630.10:FF:000043">
    <property type="entry name" value="Cytochrome P450 99A2"/>
    <property type="match status" value="1"/>
</dbReference>
<evidence type="ECO:0000256" key="10">
    <source>
        <dbReference type="ARBA" id="ARBA00023033"/>
    </source>
</evidence>
<dbReference type="InterPro" id="IPR036396">
    <property type="entry name" value="Cyt_P450_sf"/>
</dbReference>
<evidence type="ECO:0000256" key="5">
    <source>
        <dbReference type="ARBA" id="ARBA00022723"/>
    </source>
</evidence>
<dbReference type="CDD" id="cd11072">
    <property type="entry name" value="CYP71-like"/>
    <property type="match status" value="1"/>
</dbReference>
<dbReference type="InterPro" id="IPR017972">
    <property type="entry name" value="Cyt_P450_CS"/>
</dbReference>
<dbReference type="GO" id="GO:0016020">
    <property type="term" value="C:membrane"/>
    <property type="evidence" value="ECO:0007669"/>
    <property type="project" value="UniProtKB-SubCell"/>
</dbReference>
<evidence type="ECO:0000256" key="3">
    <source>
        <dbReference type="ARBA" id="ARBA00022617"/>
    </source>
</evidence>
<evidence type="ECO:0000256" key="8">
    <source>
        <dbReference type="ARBA" id="ARBA00023002"/>
    </source>
</evidence>
<evidence type="ECO:0000256" key="4">
    <source>
        <dbReference type="ARBA" id="ARBA00022692"/>
    </source>
</evidence>
<organism evidence="14 15">
    <name type="scientific">Castilleja foliolosa</name>
    <dbReference type="NCBI Taxonomy" id="1961234"/>
    <lineage>
        <taxon>Eukaryota</taxon>
        <taxon>Viridiplantae</taxon>
        <taxon>Streptophyta</taxon>
        <taxon>Embryophyta</taxon>
        <taxon>Tracheophyta</taxon>
        <taxon>Spermatophyta</taxon>
        <taxon>Magnoliopsida</taxon>
        <taxon>eudicotyledons</taxon>
        <taxon>Gunneridae</taxon>
        <taxon>Pentapetalae</taxon>
        <taxon>asterids</taxon>
        <taxon>lamiids</taxon>
        <taxon>Lamiales</taxon>
        <taxon>Orobanchaceae</taxon>
        <taxon>Pedicularideae</taxon>
        <taxon>Castillejinae</taxon>
        <taxon>Castilleja</taxon>
    </lineage>
</organism>
<dbReference type="Gene3D" id="1.10.630.10">
    <property type="entry name" value="Cytochrome P450"/>
    <property type="match status" value="1"/>
</dbReference>
<dbReference type="AlphaFoldDB" id="A0ABD3ECS8"/>
<keyword evidence="7" id="KW-1133">Transmembrane helix</keyword>
<dbReference type="PANTHER" id="PTHR47953:SF16">
    <property type="entry name" value="CYTOCHROME P450 71D8"/>
    <property type="match status" value="1"/>
</dbReference>
<evidence type="ECO:0000313" key="14">
    <source>
        <dbReference type="EMBL" id="KAL3650934.1"/>
    </source>
</evidence>
<dbReference type="InterPro" id="IPR052306">
    <property type="entry name" value="CYP450_71D"/>
</dbReference>
<protein>
    <recommendedName>
        <fullName evidence="16">Cytochrome P450</fullName>
    </recommendedName>
</protein>
<keyword evidence="11" id="KW-0472">Membrane</keyword>